<dbReference type="PRINTS" id="PR00723">
    <property type="entry name" value="SUBTILISIN"/>
</dbReference>
<evidence type="ECO:0000313" key="11">
    <source>
        <dbReference type="Proteomes" id="UP000177515"/>
    </source>
</evidence>
<feature type="domain" description="Peptidase S8/S53" evidence="9">
    <location>
        <begin position="179"/>
        <end position="472"/>
    </location>
</feature>
<dbReference type="InterPro" id="IPR050131">
    <property type="entry name" value="Peptidase_S8_subtilisin-like"/>
</dbReference>
<dbReference type="InterPro" id="IPR015500">
    <property type="entry name" value="Peptidase_S8_subtilisin-rel"/>
</dbReference>
<dbReference type="EMBL" id="CP017754">
    <property type="protein sequence ID" value="AOZ05724.1"/>
    <property type="molecule type" value="Genomic_DNA"/>
</dbReference>
<proteinExistence type="inferred from homology"/>
<dbReference type="PANTHER" id="PTHR43806">
    <property type="entry name" value="PEPTIDASE S8"/>
    <property type="match status" value="1"/>
</dbReference>
<keyword evidence="11" id="KW-1185">Reference proteome</keyword>
<dbReference type="InterPro" id="IPR006311">
    <property type="entry name" value="TAT_signal"/>
</dbReference>
<dbReference type="PROSITE" id="PS51892">
    <property type="entry name" value="SUBTILASE"/>
    <property type="match status" value="1"/>
</dbReference>
<organism evidence="10 11">
    <name type="scientific">Cupriavidus malaysiensis</name>
    <dbReference type="NCBI Taxonomy" id="367825"/>
    <lineage>
        <taxon>Bacteria</taxon>
        <taxon>Pseudomonadati</taxon>
        <taxon>Pseudomonadota</taxon>
        <taxon>Betaproteobacteria</taxon>
        <taxon>Burkholderiales</taxon>
        <taxon>Burkholderiaceae</taxon>
        <taxon>Cupriavidus</taxon>
    </lineage>
</organism>
<dbReference type="SUPFAM" id="SSF52743">
    <property type="entry name" value="Subtilisin-like"/>
    <property type="match status" value="1"/>
</dbReference>
<sequence length="545" mass="53970">MAAPWRRRLGQAAAVAAATVAAALLAPAAGAADGSTVASGTGASSAAVRYSGNFIVRWRDGSTSSTSPSSATGDSQRMLQIQQNTGVGLSVKRQMGGSYQLMSVAGGSTDPEATAAKLRQDPRIAEVVPDRWLHVTDTAPNDPYYASGQYPQALYMGSPSAQAGAANLPKTWDVTQGSSSIVVAVVDTGYLPHPDLAARLLLPGYNFVSANGATRSNDATDPGDYIPANYTCPGTSSSSPTLTPSSWHGTRVASVIGAVTNNNSNIAGVDWNARIVPVRVAGQCGALLSDTVDGMRWAGGLSVPGVPNNANPARVINISLGGGTCSQIEQQAVNDLTAKGVVVIAAAGNNGGAVEAPGDCSGVIAVTAHVNNGEKASYASYGSQVALSAPGGGCGVSQADSSGNCSSPSWVLTLSNSGQTTAGSYNLVGSAGTSFAAPMTTGVVSLMLAANGALTPAQVASALKSSARAFPGNTFCATNSGACGAGLLDAFGAVTAAGSVQSTPSTPTPAPAASGGGGGGGAVPPWTAALLAAAGLLAFLLRRRR</sequence>
<keyword evidence="3 5" id="KW-0378">Hydrolase</keyword>
<feature type="transmembrane region" description="Helical" evidence="7">
    <location>
        <begin position="523"/>
        <end position="541"/>
    </location>
</feature>
<evidence type="ECO:0000256" key="4">
    <source>
        <dbReference type="ARBA" id="ARBA00022825"/>
    </source>
</evidence>
<dbReference type="GO" id="GO:0006508">
    <property type="term" value="P:proteolysis"/>
    <property type="evidence" value="ECO:0007669"/>
    <property type="project" value="UniProtKB-KW"/>
</dbReference>
<protein>
    <submittedName>
        <fullName evidence="10">MprA protease, GlyGly-CTERM protein-sorting domain-containing form</fullName>
    </submittedName>
</protein>
<comment type="similarity">
    <text evidence="1 5">Belongs to the peptidase S8 family.</text>
</comment>
<accession>A0ABM6F2V9</accession>
<dbReference type="InterPro" id="IPR036852">
    <property type="entry name" value="Peptidase_S8/S53_dom_sf"/>
</dbReference>
<feature type="active site" description="Charge relay system" evidence="5">
    <location>
        <position position="434"/>
    </location>
</feature>
<name>A0ABM6F2V9_9BURK</name>
<evidence type="ECO:0000256" key="7">
    <source>
        <dbReference type="SAM" id="Phobius"/>
    </source>
</evidence>
<evidence type="ECO:0000313" key="10">
    <source>
        <dbReference type="EMBL" id="AOZ05724.1"/>
    </source>
</evidence>
<dbReference type="GO" id="GO:0008233">
    <property type="term" value="F:peptidase activity"/>
    <property type="evidence" value="ECO:0007669"/>
    <property type="project" value="UniProtKB-KW"/>
</dbReference>
<keyword evidence="4 5" id="KW-0720">Serine protease</keyword>
<evidence type="ECO:0000256" key="3">
    <source>
        <dbReference type="ARBA" id="ARBA00022801"/>
    </source>
</evidence>
<keyword evidence="7" id="KW-0472">Membrane</keyword>
<dbReference type="Pfam" id="PF00082">
    <property type="entry name" value="Peptidase_S8"/>
    <property type="match status" value="1"/>
</dbReference>
<evidence type="ECO:0000256" key="5">
    <source>
        <dbReference type="PROSITE-ProRule" id="PRU01240"/>
    </source>
</evidence>
<feature type="active site" description="Charge relay system" evidence="5">
    <location>
        <position position="248"/>
    </location>
</feature>
<dbReference type="InterPro" id="IPR000209">
    <property type="entry name" value="Peptidase_S8/S53_dom"/>
</dbReference>
<dbReference type="CDD" id="cd07496">
    <property type="entry name" value="Peptidases_S8_13"/>
    <property type="match status" value="1"/>
</dbReference>
<dbReference type="PROSITE" id="PS00137">
    <property type="entry name" value="SUBTILASE_HIS"/>
    <property type="match status" value="1"/>
</dbReference>
<keyword evidence="7" id="KW-0812">Transmembrane</keyword>
<dbReference type="PANTHER" id="PTHR43806:SF11">
    <property type="entry name" value="CEREVISIN-RELATED"/>
    <property type="match status" value="1"/>
</dbReference>
<evidence type="ECO:0000256" key="1">
    <source>
        <dbReference type="ARBA" id="ARBA00011073"/>
    </source>
</evidence>
<dbReference type="Gene3D" id="3.40.50.200">
    <property type="entry name" value="Peptidase S8/S53 domain"/>
    <property type="match status" value="1"/>
</dbReference>
<feature type="chain" id="PRO_5045939967" evidence="8">
    <location>
        <begin position="32"/>
        <end position="545"/>
    </location>
</feature>
<dbReference type="InterPro" id="IPR034176">
    <property type="entry name" value="Peptidases_S8_13"/>
</dbReference>
<dbReference type="InterPro" id="IPR021206">
    <property type="entry name" value="MprA_tail"/>
</dbReference>
<dbReference type="NCBIfam" id="TIGR03867">
    <property type="entry name" value="MprA_tail"/>
    <property type="match status" value="1"/>
</dbReference>
<keyword evidence="7" id="KW-1133">Transmembrane helix</keyword>
<dbReference type="PROSITE" id="PS00138">
    <property type="entry name" value="SUBTILASE_SER"/>
    <property type="match status" value="1"/>
</dbReference>
<feature type="signal peptide" evidence="8">
    <location>
        <begin position="1"/>
        <end position="31"/>
    </location>
</feature>
<gene>
    <name evidence="10" type="ORF">BKK80_07810</name>
</gene>
<dbReference type="InterPro" id="IPR023828">
    <property type="entry name" value="Peptidase_S8_Ser-AS"/>
</dbReference>
<reference evidence="10 11" key="1">
    <citation type="submission" date="2016-10" db="EMBL/GenBank/DDBJ databases">
        <title>Complete genome sequences of three Cupriavidus strains isolated from various Malaysian environments.</title>
        <authorList>
            <person name="Abdullah A.A.-A."/>
            <person name="Shafie N.A.H."/>
            <person name="Lau N.S."/>
        </authorList>
    </citation>
    <scope>NUCLEOTIDE SEQUENCE [LARGE SCALE GENOMIC DNA]</scope>
    <source>
        <strain evidence="10 11">USMAA1020</strain>
    </source>
</reference>
<dbReference type="InterPro" id="IPR022398">
    <property type="entry name" value="Peptidase_S8_His-AS"/>
</dbReference>
<evidence type="ECO:0000259" key="9">
    <source>
        <dbReference type="Pfam" id="PF00082"/>
    </source>
</evidence>
<keyword evidence="2 5" id="KW-0645">Protease</keyword>
<evidence type="ECO:0000256" key="8">
    <source>
        <dbReference type="SAM" id="SignalP"/>
    </source>
</evidence>
<evidence type="ECO:0000256" key="6">
    <source>
        <dbReference type="SAM" id="MobiDB-lite"/>
    </source>
</evidence>
<feature type="region of interest" description="Disordered" evidence="6">
    <location>
        <begin position="499"/>
        <end position="519"/>
    </location>
</feature>
<feature type="active site" description="Charge relay system" evidence="5">
    <location>
        <position position="187"/>
    </location>
</feature>
<evidence type="ECO:0000256" key="2">
    <source>
        <dbReference type="ARBA" id="ARBA00022670"/>
    </source>
</evidence>
<dbReference type="Proteomes" id="UP000177515">
    <property type="component" value="Chromosome 1"/>
</dbReference>
<dbReference type="PROSITE" id="PS51318">
    <property type="entry name" value="TAT"/>
    <property type="match status" value="1"/>
</dbReference>
<keyword evidence="8" id="KW-0732">Signal</keyword>